<dbReference type="RefSeq" id="WP_173082879.1">
    <property type="nucleotide sequence ID" value="NZ_BLTE01000005.1"/>
</dbReference>
<keyword evidence="3" id="KW-1185">Reference proteome</keyword>
<dbReference type="InterPro" id="IPR036388">
    <property type="entry name" value="WH-like_DNA-bd_sf"/>
</dbReference>
<dbReference type="GO" id="GO:0003700">
    <property type="term" value="F:DNA-binding transcription factor activity"/>
    <property type="evidence" value="ECO:0007669"/>
    <property type="project" value="InterPro"/>
</dbReference>
<reference evidence="2 3" key="1">
    <citation type="submission" date="2020-04" db="EMBL/GenBank/DDBJ databases">
        <authorList>
            <consortium name="Desulfovibrio sp. FSS-1 genome sequencing consortium"/>
            <person name="Shimoshige H."/>
            <person name="Kobayashi H."/>
            <person name="Maekawa T."/>
        </authorList>
    </citation>
    <scope>NUCLEOTIDE SEQUENCE [LARGE SCALE GENOMIC DNA]</scope>
    <source>
        <strain evidence="2 3">SIID29052-01</strain>
    </source>
</reference>
<dbReference type="InterPro" id="IPR036390">
    <property type="entry name" value="WH_DNA-bd_sf"/>
</dbReference>
<gene>
    <name evidence="2" type="ORF">NNJEOMEG_01476</name>
</gene>
<reference evidence="2 3" key="2">
    <citation type="submission" date="2020-05" db="EMBL/GenBank/DDBJ databases">
        <title>Draft genome sequence of Desulfovibrio sp. strainFSS-1.</title>
        <authorList>
            <person name="Shimoshige H."/>
            <person name="Kobayashi H."/>
            <person name="Maekawa T."/>
        </authorList>
    </citation>
    <scope>NUCLEOTIDE SEQUENCE [LARGE SCALE GENOMIC DNA]</scope>
    <source>
        <strain evidence="2 3">SIID29052-01</strain>
    </source>
</reference>
<dbReference type="InterPro" id="IPR000847">
    <property type="entry name" value="LysR_HTH_N"/>
</dbReference>
<evidence type="ECO:0000313" key="2">
    <source>
        <dbReference type="EMBL" id="GFK93642.1"/>
    </source>
</evidence>
<name>A0A6V8LLV0_9BACT</name>
<sequence length="125" mass="13890">MDKVNPTLRLHLWLETPGGMLLGLGRAELLLRIHETGSLNQAAKAMGMSYRAAWGRLKATEEIVGGGLVEKTRGQRGFALSELGRELALAFQRWHADVEAYALKRAEETFPWPVKPFSEVDHAHG</sequence>
<dbReference type="Pfam" id="PF00126">
    <property type="entry name" value="HTH_1"/>
    <property type="match status" value="1"/>
</dbReference>
<dbReference type="PANTHER" id="PTHR30432:SF1">
    <property type="entry name" value="DNA-BINDING TRANSCRIPTIONAL DUAL REGULATOR MODE"/>
    <property type="match status" value="1"/>
</dbReference>
<dbReference type="Proteomes" id="UP000494245">
    <property type="component" value="Unassembled WGS sequence"/>
</dbReference>
<protein>
    <recommendedName>
        <fullName evidence="1">HTH lysR-type domain-containing protein</fullName>
    </recommendedName>
</protein>
<feature type="domain" description="HTH lysR-type" evidence="1">
    <location>
        <begin position="27"/>
        <end position="85"/>
    </location>
</feature>
<evidence type="ECO:0000259" key="1">
    <source>
        <dbReference type="Pfam" id="PF00126"/>
    </source>
</evidence>
<evidence type="ECO:0000313" key="3">
    <source>
        <dbReference type="Proteomes" id="UP000494245"/>
    </source>
</evidence>
<dbReference type="InterPro" id="IPR051815">
    <property type="entry name" value="Molybdate_resp_trans_reg"/>
</dbReference>
<accession>A0A6V8LLV0</accession>
<dbReference type="SUPFAM" id="SSF46785">
    <property type="entry name" value="Winged helix' DNA-binding domain"/>
    <property type="match status" value="1"/>
</dbReference>
<dbReference type="PANTHER" id="PTHR30432">
    <property type="entry name" value="TRANSCRIPTIONAL REGULATOR MODE"/>
    <property type="match status" value="1"/>
</dbReference>
<dbReference type="Gene3D" id="1.10.10.10">
    <property type="entry name" value="Winged helix-like DNA-binding domain superfamily/Winged helix DNA-binding domain"/>
    <property type="match status" value="1"/>
</dbReference>
<dbReference type="EMBL" id="BLTE01000005">
    <property type="protein sequence ID" value="GFK93642.1"/>
    <property type="molecule type" value="Genomic_DNA"/>
</dbReference>
<comment type="caution">
    <text evidence="2">The sequence shown here is derived from an EMBL/GenBank/DDBJ whole genome shotgun (WGS) entry which is preliminary data.</text>
</comment>
<organism evidence="2 3">
    <name type="scientific">Fundidesulfovibrio magnetotacticus</name>
    <dbReference type="NCBI Taxonomy" id="2730080"/>
    <lineage>
        <taxon>Bacteria</taxon>
        <taxon>Pseudomonadati</taxon>
        <taxon>Thermodesulfobacteriota</taxon>
        <taxon>Desulfovibrionia</taxon>
        <taxon>Desulfovibrionales</taxon>
        <taxon>Desulfovibrionaceae</taxon>
        <taxon>Fundidesulfovibrio</taxon>
    </lineage>
</organism>
<dbReference type="AlphaFoldDB" id="A0A6V8LLV0"/>
<proteinExistence type="predicted"/>